<proteinExistence type="predicted"/>
<comment type="caution">
    <text evidence="1">The sequence shown here is derived from an EMBL/GenBank/DDBJ whole genome shotgun (WGS) entry which is preliminary data.</text>
</comment>
<dbReference type="AlphaFoldDB" id="A0A943XWS1"/>
<dbReference type="RefSeq" id="WP_278638607.1">
    <property type="nucleotide sequence ID" value="NZ_JAGZZP010000023.1"/>
</dbReference>
<dbReference type="Proteomes" id="UP000748991">
    <property type="component" value="Unassembled WGS sequence"/>
</dbReference>
<protein>
    <submittedName>
        <fullName evidence="1">Uncharacterized protein</fullName>
    </submittedName>
</protein>
<sequence length="158" mass="17887">MTTIQSIKSTNQAIICDARNKNTVYSINILDYRFTVLERLNKLIGLVLGSKTKSNINKIEKLIGKIYYDFVVCNFIESGDLDYSVEVALKSFNSKSTDKEDLLCSLLSVCQSINTSIGVNEERPQIFSRYDYTERAINVLMRVCKVYGLNFGEVILGD</sequence>
<evidence type="ECO:0000313" key="2">
    <source>
        <dbReference type="Proteomes" id="UP000748991"/>
    </source>
</evidence>
<gene>
    <name evidence="1" type="ORF">KH327_08450</name>
</gene>
<organism evidence="1 2">
    <name type="scientific">Peptoniphilus harei</name>
    <dbReference type="NCBI Taxonomy" id="54005"/>
    <lineage>
        <taxon>Bacteria</taxon>
        <taxon>Bacillati</taxon>
        <taxon>Bacillota</taxon>
        <taxon>Tissierellia</taxon>
        <taxon>Tissierellales</taxon>
        <taxon>Peptoniphilaceae</taxon>
        <taxon>Peptoniphilus</taxon>
    </lineage>
</organism>
<dbReference type="EMBL" id="JAGZZP010000023">
    <property type="protein sequence ID" value="MBS6535846.1"/>
    <property type="molecule type" value="Genomic_DNA"/>
</dbReference>
<reference evidence="1" key="1">
    <citation type="submission" date="2021-02" db="EMBL/GenBank/DDBJ databases">
        <title>Infant gut strain persistence is associated with maternal origin, phylogeny, and functional potential including surface adhesion and iron acquisition.</title>
        <authorList>
            <person name="Lou Y.C."/>
        </authorList>
    </citation>
    <scope>NUCLEOTIDE SEQUENCE</scope>
    <source>
        <strain evidence="1">L3_060_052G1_dasL3_060_052G1_concoct_1</strain>
    </source>
</reference>
<accession>A0A943XWS1</accession>
<evidence type="ECO:0000313" key="1">
    <source>
        <dbReference type="EMBL" id="MBS6535846.1"/>
    </source>
</evidence>
<name>A0A943XWS1_9FIRM</name>